<organism evidence="1 2">
    <name type="scientific">Caerostris extrusa</name>
    <name type="common">Bark spider</name>
    <name type="synonym">Caerostris bankana</name>
    <dbReference type="NCBI Taxonomy" id="172846"/>
    <lineage>
        <taxon>Eukaryota</taxon>
        <taxon>Metazoa</taxon>
        <taxon>Ecdysozoa</taxon>
        <taxon>Arthropoda</taxon>
        <taxon>Chelicerata</taxon>
        <taxon>Arachnida</taxon>
        <taxon>Araneae</taxon>
        <taxon>Araneomorphae</taxon>
        <taxon>Entelegynae</taxon>
        <taxon>Araneoidea</taxon>
        <taxon>Araneidae</taxon>
        <taxon>Caerostris</taxon>
    </lineage>
</organism>
<dbReference type="AlphaFoldDB" id="A0AAV4T5S1"/>
<dbReference type="EMBL" id="BPLR01010667">
    <property type="protein sequence ID" value="GIY40821.1"/>
    <property type="molecule type" value="Genomic_DNA"/>
</dbReference>
<keyword evidence="2" id="KW-1185">Reference proteome</keyword>
<name>A0AAV4T5S1_CAEEX</name>
<comment type="caution">
    <text evidence="1">The sequence shown here is derived from an EMBL/GenBank/DDBJ whole genome shotgun (WGS) entry which is preliminary data.</text>
</comment>
<sequence>MGIHSVSSFSAAICQEVREKEDRIFHIGFRMSEPGRKNLVKDSIFDASFFSGEKVGQLSAPTTPPKKKEEDFKEKHFKTAMGLCHASFRAVTKEIIKLSERLGFSRRSGNFRERGFSTKFWWGVSSLGCLIAKELCNVGTERLGGGHLAYNNRRWLDY</sequence>
<dbReference type="Proteomes" id="UP001054945">
    <property type="component" value="Unassembled WGS sequence"/>
</dbReference>
<proteinExistence type="predicted"/>
<accession>A0AAV4T5S1</accession>
<gene>
    <name evidence="1" type="ORF">CEXT_619011</name>
</gene>
<protein>
    <submittedName>
        <fullName evidence="1">Uncharacterized protein</fullName>
    </submittedName>
</protein>
<evidence type="ECO:0000313" key="1">
    <source>
        <dbReference type="EMBL" id="GIY40821.1"/>
    </source>
</evidence>
<evidence type="ECO:0000313" key="2">
    <source>
        <dbReference type="Proteomes" id="UP001054945"/>
    </source>
</evidence>
<reference evidence="1 2" key="1">
    <citation type="submission" date="2021-06" db="EMBL/GenBank/DDBJ databases">
        <title>Caerostris extrusa draft genome.</title>
        <authorList>
            <person name="Kono N."/>
            <person name="Arakawa K."/>
        </authorList>
    </citation>
    <scope>NUCLEOTIDE SEQUENCE [LARGE SCALE GENOMIC DNA]</scope>
</reference>